<gene>
    <name evidence="1" type="ORF">Zmor_010874</name>
</gene>
<accession>A0AA38ISG1</accession>
<sequence>MNNYQREASFCALIKQWNIYQDQVLYEVGKATISNNKQTGDGSRNSLAVVSYLDALSNINFRNTSRSMSSFV</sequence>
<evidence type="ECO:0000313" key="2">
    <source>
        <dbReference type="Proteomes" id="UP001168821"/>
    </source>
</evidence>
<name>A0AA38ISG1_9CUCU</name>
<comment type="caution">
    <text evidence="1">The sequence shown here is derived from an EMBL/GenBank/DDBJ whole genome shotgun (WGS) entry which is preliminary data.</text>
</comment>
<protein>
    <submittedName>
        <fullName evidence="1">Uncharacterized protein</fullName>
    </submittedName>
</protein>
<organism evidence="1 2">
    <name type="scientific">Zophobas morio</name>
    <dbReference type="NCBI Taxonomy" id="2755281"/>
    <lineage>
        <taxon>Eukaryota</taxon>
        <taxon>Metazoa</taxon>
        <taxon>Ecdysozoa</taxon>
        <taxon>Arthropoda</taxon>
        <taxon>Hexapoda</taxon>
        <taxon>Insecta</taxon>
        <taxon>Pterygota</taxon>
        <taxon>Neoptera</taxon>
        <taxon>Endopterygota</taxon>
        <taxon>Coleoptera</taxon>
        <taxon>Polyphaga</taxon>
        <taxon>Cucujiformia</taxon>
        <taxon>Tenebrionidae</taxon>
        <taxon>Zophobas</taxon>
    </lineage>
</organism>
<dbReference type="AlphaFoldDB" id="A0AA38ISG1"/>
<proteinExistence type="predicted"/>
<reference evidence="1" key="1">
    <citation type="journal article" date="2023" name="G3 (Bethesda)">
        <title>Whole genome assemblies of Zophobas morio and Tenebrio molitor.</title>
        <authorList>
            <person name="Kaur S."/>
            <person name="Stinson S.A."/>
            <person name="diCenzo G.C."/>
        </authorList>
    </citation>
    <scope>NUCLEOTIDE SEQUENCE</scope>
    <source>
        <strain evidence="1">QUZm001</strain>
    </source>
</reference>
<keyword evidence="2" id="KW-1185">Reference proteome</keyword>
<dbReference type="EMBL" id="JALNTZ010000003">
    <property type="protein sequence ID" value="KAJ3659171.1"/>
    <property type="molecule type" value="Genomic_DNA"/>
</dbReference>
<dbReference type="Proteomes" id="UP001168821">
    <property type="component" value="Unassembled WGS sequence"/>
</dbReference>
<evidence type="ECO:0000313" key="1">
    <source>
        <dbReference type="EMBL" id="KAJ3659171.1"/>
    </source>
</evidence>